<dbReference type="Proteomes" id="UP000436088">
    <property type="component" value="Unassembled WGS sequence"/>
</dbReference>
<accession>A0A6A3CV80</accession>
<dbReference type="Pfam" id="PF25372">
    <property type="entry name" value="DUF7885"/>
    <property type="match status" value="1"/>
</dbReference>
<dbReference type="GO" id="GO:0019005">
    <property type="term" value="C:SCF ubiquitin ligase complex"/>
    <property type="evidence" value="ECO:0007669"/>
    <property type="project" value="TreeGrafter"/>
</dbReference>
<feature type="region of interest" description="Disordered" evidence="1">
    <location>
        <begin position="1"/>
        <end position="26"/>
    </location>
</feature>
<dbReference type="EMBL" id="VEPZ02000196">
    <property type="protein sequence ID" value="KAE8731322.1"/>
    <property type="molecule type" value="Genomic_DNA"/>
</dbReference>
<evidence type="ECO:0000313" key="3">
    <source>
        <dbReference type="EMBL" id="KAE8731322.1"/>
    </source>
</evidence>
<dbReference type="GO" id="GO:0031146">
    <property type="term" value="P:SCF-dependent proteasomal ubiquitin-dependent protein catabolic process"/>
    <property type="evidence" value="ECO:0007669"/>
    <property type="project" value="TreeGrafter"/>
</dbReference>
<dbReference type="SUPFAM" id="SSF52047">
    <property type="entry name" value="RNI-like"/>
    <property type="match status" value="1"/>
</dbReference>
<dbReference type="Pfam" id="PF00646">
    <property type="entry name" value="F-box"/>
    <property type="match status" value="1"/>
</dbReference>
<dbReference type="FunFam" id="3.80.10.10:FF:000449">
    <property type="entry name" value="F-box protein SKIP2"/>
    <property type="match status" value="1"/>
</dbReference>
<dbReference type="CDD" id="cd22159">
    <property type="entry name" value="F-box_AtTIR1-like"/>
    <property type="match status" value="1"/>
</dbReference>
<evidence type="ECO:0000313" key="4">
    <source>
        <dbReference type="Proteomes" id="UP000436088"/>
    </source>
</evidence>
<gene>
    <name evidence="3" type="ORF">F3Y22_tig00002840pilonHSYRG01023</name>
</gene>
<sequence length="533" mass="57381">MGQLVSAAKLRSRRDWDHRQRSKPKSTALICPMQAEEAEELDRTSIDGSSDFISDLPDECLACIFQSLSTGDRKRCSLVCRRWLVIEGQSRHRLSLNAQSDLHPLIPSIFSRFDAVTKLALKCDRRSVSIGDEALVLISERCRNMTRLKLRACRDLTDAGMSAFAKNCRSLKKLSCGSCTFGAKGMNAVLDNCPALEELSVKRLRGITDGAAAEPIGPGVAAAALKTICLKELYNGQCFGPLIIGAKNLRSLKLFRCSGDWDKLFPLIVERVTGLVEIHMERIQVSDVGLAAISNCLNLEILHLVKTPECSNFGLAAVAEKCKLLRKLHVDGWKANRIGDQGLIVVAKSCPNLQELVLIGVNPTKLSLEMLASDCLNLERLALCGSDTVGDAEISCIAMKCLALKKLCIKNCPISDCGMEALGTGCPNLIKVKVKKCRGVTSEGADCLRAIRGSLAVNLDIGEQLAASASDVGAQNHGVEFPPMVAGQIGAPSIASSSTVRSTSFKFLGLLGGRSFMACTLRRLASTNGSSRS</sequence>
<dbReference type="InterPro" id="IPR006553">
    <property type="entry name" value="Leu-rich_rpt_Cys-con_subtyp"/>
</dbReference>
<dbReference type="PROSITE" id="PS50181">
    <property type="entry name" value="FBOX"/>
    <property type="match status" value="1"/>
</dbReference>
<dbReference type="PANTHER" id="PTHR13318:SF92">
    <property type="entry name" value="F-BOX_LRR-REPEAT PROTEIN 8-RELATED"/>
    <property type="match status" value="1"/>
</dbReference>
<reference evidence="3" key="1">
    <citation type="submission" date="2019-09" db="EMBL/GenBank/DDBJ databases">
        <title>Draft genome information of white flower Hibiscus syriacus.</title>
        <authorList>
            <person name="Kim Y.-M."/>
        </authorList>
    </citation>
    <scope>NUCLEOTIDE SEQUENCE [LARGE SCALE GENOMIC DNA]</scope>
    <source>
        <strain evidence="3">YM2019G1</strain>
    </source>
</reference>
<protein>
    <submittedName>
        <fullName evidence="3">F-box protein</fullName>
    </submittedName>
</protein>
<dbReference type="FunFam" id="1.20.1280.50:FF:000023">
    <property type="entry name" value="F-box/LRR-repeat protein 4"/>
    <property type="match status" value="1"/>
</dbReference>
<feature type="domain" description="F-box" evidence="2">
    <location>
        <begin position="50"/>
        <end position="96"/>
    </location>
</feature>
<keyword evidence="4" id="KW-1185">Reference proteome</keyword>
<comment type="caution">
    <text evidence="3">The sequence shown here is derived from an EMBL/GenBank/DDBJ whole genome shotgun (WGS) entry which is preliminary data.</text>
</comment>
<organism evidence="3 4">
    <name type="scientific">Hibiscus syriacus</name>
    <name type="common">Rose of Sharon</name>
    <dbReference type="NCBI Taxonomy" id="106335"/>
    <lineage>
        <taxon>Eukaryota</taxon>
        <taxon>Viridiplantae</taxon>
        <taxon>Streptophyta</taxon>
        <taxon>Embryophyta</taxon>
        <taxon>Tracheophyta</taxon>
        <taxon>Spermatophyta</taxon>
        <taxon>Magnoliopsida</taxon>
        <taxon>eudicotyledons</taxon>
        <taxon>Gunneridae</taxon>
        <taxon>Pentapetalae</taxon>
        <taxon>rosids</taxon>
        <taxon>malvids</taxon>
        <taxon>Malvales</taxon>
        <taxon>Malvaceae</taxon>
        <taxon>Malvoideae</taxon>
        <taxon>Hibiscus</taxon>
    </lineage>
</organism>
<dbReference type="SMART" id="SM00367">
    <property type="entry name" value="LRR_CC"/>
    <property type="match status" value="8"/>
</dbReference>
<dbReference type="PANTHER" id="PTHR13318">
    <property type="entry name" value="PARTNER OF PAIRED, ISOFORM B-RELATED"/>
    <property type="match status" value="1"/>
</dbReference>
<dbReference type="AlphaFoldDB" id="A0A6A3CV80"/>
<name>A0A6A3CV80_HIBSY</name>
<dbReference type="SUPFAM" id="SSF81383">
    <property type="entry name" value="F-box domain"/>
    <property type="match status" value="1"/>
</dbReference>
<evidence type="ECO:0000256" key="1">
    <source>
        <dbReference type="SAM" id="MobiDB-lite"/>
    </source>
</evidence>
<evidence type="ECO:0000259" key="2">
    <source>
        <dbReference type="PROSITE" id="PS50181"/>
    </source>
</evidence>
<dbReference type="InterPro" id="IPR032675">
    <property type="entry name" value="LRR_dom_sf"/>
</dbReference>
<dbReference type="Gene3D" id="3.80.10.10">
    <property type="entry name" value="Ribonuclease Inhibitor"/>
    <property type="match status" value="1"/>
</dbReference>
<proteinExistence type="predicted"/>
<dbReference type="Gene3D" id="1.20.1280.50">
    <property type="match status" value="1"/>
</dbReference>
<dbReference type="InterPro" id="IPR057207">
    <property type="entry name" value="FBXL15_LRR"/>
</dbReference>
<dbReference type="SMART" id="SM00256">
    <property type="entry name" value="FBOX"/>
    <property type="match status" value="1"/>
</dbReference>
<dbReference type="InterPro" id="IPR001810">
    <property type="entry name" value="F-box_dom"/>
</dbReference>
<dbReference type="InterPro" id="IPR036047">
    <property type="entry name" value="F-box-like_dom_sf"/>
</dbReference>
<dbReference type="OrthoDB" id="423607at2759"/>